<feature type="transmembrane region" description="Helical" evidence="1">
    <location>
        <begin position="5"/>
        <end position="24"/>
    </location>
</feature>
<dbReference type="AlphaFoldDB" id="E6QIS1"/>
<name>E6QIS1_9ZZZZ</name>
<protein>
    <submittedName>
        <fullName evidence="2">Uncharacterized protein</fullName>
    </submittedName>
</protein>
<keyword evidence="1" id="KW-0812">Transmembrane</keyword>
<evidence type="ECO:0000313" key="2">
    <source>
        <dbReference type="EMBL" id="CBI07137.1"/>
    </source>
</evidence>
<organism evidence="2">
    <name type="scientific">mine drainage metagenome</name>
    <dbReference type="NCBI Taxonomy" id="410659"/>
    <lineage>
        <taxon>unclassified sequences</taxon>
        <taxon>metagenomes</taxon>
        <taxon>ecological metagenomes</taxon>
    </lineage>
</organism>
<keyword evidence="1" id="KW-0472">Membrane</keyword>
<reference evidence="2" key="1">
    <citation type="submission" date="2009-10" db="EMBL/GenBank/DDBJ databases">
        <title>Diversity of trophic interactions inside an arsenic-rich microbial ecosystem.</title>
        <authorList>
            <person name="Bertin P.N."/>
            <person name="Heinrich-Salmeron A."/>
            <person name="Pelletier E."/>
            <person name="Goulhen-Chollet F."/>
            <person name="Arsene-Ploetze F."/>
            <person name="Gallien S."/>
            <person name="Calteau A."/>
            <person name="Vallenet D."/>
            <person name="Casiot C."/>
            <person name="Chane-Woon-Ming B."/>
            <person name="Giloteaux L."/>
            <person name="Barakat M."/>
            <person name="Bonnefoy V."/>
            <person name="Bruneel O."/>
            <person name="Chandler M."/>
            <person name="Cleiss J."/>
            <person name="Duran R."/>
            <person name="Elbaz-Poulichet F."/>
            <person name="Fonknechten N."/>
            <person name="Lauga B."/>
            <person name="Mornico D."/>
            <person name="Ortet P."/>
            <person name="Schaeffer C."/>
            <person name="Siguier P."/>
            <person name="Alexander Thil Smith A."/>
            <person name="Van Dorsselaer A."/>
            <person name="Weissenbach J."/>
            <person name="Medigue C."/>
            <person name="Le Paslier D."/>
        </authorList>
    </citation>
    <scope>NUCLEOTIDE SEQUENCE</scope>
</reference>
<evidence type="ECO:0000256" key="1">
    <source>
        <dbReference type="SAM" id="Phobius"/>
    </source>
</evidence>
<comment type="caution">
    <text evidence="2">The sequence shown here is derived from an EMBL/GenBank/DDBJ whole genome shotgun (WGS) entry which is preliminary data.</text>
</comment>
<keyword evidence="1" id="KW-1133">Transmembrane helix</keyword>
<gene>
    <name evidence="2" type="ORF">CARN6_0452</name>
</gene>
<sequence>MKIAFYIIAFSLIAMGTVWILQGVNILPGSFMTGQIVWAKRGVYVALAGIVVLAFALRESRHLNK</sequence>
<dbReference type="EMBL" id="CABQ01000067">
    <property type="protein sequence ID" value="CBI07137.1"/>
    <property type="molecule type" value="Genomic_DNA"/>
</dbReference>
<proteinExistence type="predicted"/>
<accession>E6QIS1</accession>
<feature type="transmembrane region" description="Helical" evidence="1">
    <location>
        <begin position="36"/>
        <end position="57"/>
    </location>
</feature>